<evidence type="ECO:0000313" key="4">
    <source>
        <dbReference type="Proteomes" id="UP001621714"/>
    </source>
</evidence>
<gene>
    <name evidence="3" type="ORF">V6U78_11840</name>
</gene>
<organism evidence="3 4">
    <name type="scientific">Marinospirillum alkalitolerans</name>
    <dbReference type="NCBI Taxonomy" id="3123374"/>
    <lineage>
        <taxon>Bacteria</taxon>
        <taxon>Pseudomonadati</taxon>
        <taxon>Pseudomonadota</taxon>
        <taxon>Gammaproteobacteria</taxon>
        <taxon>Oceanospirillales</taxon>
        <taxon>Oceanospirillaceae</taxon>
        <taxon>Marinospirillum</taxon>
    </lineage>
</organism>
<dbReference type="RefSeq" id="WP_405341115.1">
    <property type="nucleotide sequence ID" value="NZ_JBANFI010000008.1"/>
</dbReference>
<dbReference type="EMBL" id="JBANFI010000008">
    <property type="protein sequence ID" value="MFK7161728.1"/>
    <property type="molecule type" value="Genomic_DNA"/>
</dbReference>
<keyword evidence="2" id="KW-0472">Membrane</keyword>
<name>A0ABW8PZL0_9GAMM</name>
<keyword evidence="4" id="KW-1185">Reference proteome</keyword>
<keyword evidence="1" id="KW-0175">Coiled coil</keyword>
<accession>A0ABW8PZL0</accession>
<reference evidence="3 4" key="1">
    <citation type="submission" date="2024-02" db="EMBL/GenBank/DDBJ databases">
        <title>Marinospirillum sp. MEB 164 isolated from Lonar lake sediment.</title>
        <authorList>
            <person name="Joshi A."/>
            <person name="Thite S."/>
        </authorList>
    </citation>
    <scope>NUCLEOTIDE SEQUENCE [LARGE SCALE GENOMIC DNA]</scope>
    <source>
        <strain evidence="3 4">MEB164</strain>
    </source>
</reference>
<keyword evidence="2" id="KW-1133">Transmembrane helix</keyword>
<protein>
    <submittedName>
        <fullName evidence="3">DUF6776 family protein</fullName>
    </submittedName>
</protein>
<evidence type="ECO:0000256" key="2">
    <source>
        <dbReference type="SAM" id="Phobius"/>
    </source>
</evidence>
<dbReference type="Proteomes" id="UP001621714">
    <property type="component" value="Unassembled WGS sequence"/>
</dbReference>
<comment type="caution">
    <text evidence="3">The sequence shown here is derived from an EMBL/GenBank/DDBJ whole genome shotgun (WGS) entry which is preliminary data.</text>
</comment>
<keyword evidence="2" id="KW-0812">Transmembrane</keyword>
<evidence type="ECO:0000313" key="3">
    <source>
        <dbReference type="EMBL" id="MFK7161728.1"/>
    </source>
</evidence>
<sequence>MKKGTGQDERLEIVAYNPWRRFFARTGILLLMVALGLGGYYYGQWSIWHERGTAVIERDELRVTTREQSQALRELRQRVLAAESGNAVDRRAYQEVQQTVLNLNARIAQLENELHFYQRVMAPDQVDQGLRIDRLEIRPTATNRVYDYQLVITQVTDNNTFIEGRALISLVGARGETQNVTLPLKDVSPEVDDLSVRFRFRFFQNVAGQIHLPEDFEPEKVRVVLQSTGSRAMRIETEFDWSSQEAL</sequence>
<evidence type="ECO:0000256" key="1">
    <source>
        <dbReference type="SAM" id="Coils"/>
    </source>
</evidence>
<proteinExistence type="predicted"/>
<feature type="transmembrane region" description="Helical" evidence="2">
    <location>
        <begin position="22"/>
        <end position="42"/>
    </location>
</feature>
<dbReference type="Pfam" id="PF20567">
    <property type="entry name" value="DUF6776"/>
    <property type="match status" value="1"/>
</dbReference>
<feature type="coiled-coil region" evidence="1">
    <location>
        <begin position="58"/>
        <end position="120"/>
    </location>
</feature>
<dbReference type="InterPro" id="IPR046703">
    <property type="entry name" value="DUF6776"/>
</dbReference>